<evidence type="ECO:0000313" key="2">
    <source>
        <dbReference type="Proteomes" id="UP001159363"/>
    </source>
</evidence>
<accession>A0ABQ9HSQ7</accession>
<evidence type="ECO:0000313" key="1">
    <source>
        <dbReference type="EMBL" id="KAJ8887366.1"/>
    </source>
</evidence>
<comment type="caution">
    <text evidence="1">The sequence shown here is derived from an EMBL/GenBank/DDBJ whole genome shotgun (WGS) entry which is preliminary data.</text>
</comment>
<proteinExistence type="predicted"/>
<organism evidence="1 2">
    <name type="scientific">Dryococelus australis</name>
    <dbReference type="NCBI Taxonomy" id="614101"/>
    <lineage>
        <taxon>Eukaryota</taxon>
        <taxon>Metazoa</taxon>
        <taxon>Ecdysozoa</taxon>
        <taxon>Arthropoda</taxon>
        <taxon>Hexapoda</taxon>
        <taxon>Insecta</taxon>
        <taxon>Pterygota</taxon>
        <taxon>Neoptera</taxon>
        <taxon>Polyneoptera</taxon>
        <taxon>Phasmatodea</taxon>
        <taxon>Verophasmatodea</taxon>
        <taxon>Anareolatae</taxon>
        <taxon>Phasmatidae</taxon>
        <taxon>Eurycanthinae</taxon>
        <taxon>Dryococelus</taxon>
    </lineage>
</organism>
<dbReference type="Proteomes" id="UP001159363">
    <property type="component" value="Chromosome X"/>
</dbReference>
<reference evidence="1 2" key="1">
    <citation type="submission" date="2023-02" db="EMBL/GenBank/DDBJ databases">
        <title>LHISI_Scaffold_Assembly.</title>
        <authorList>
            <person name="Stuart O.P."/>
            <person name="Cleave R."/>
            <person name="Magrath M.J.L."/>
            <person name="Mikheyev A.S."/>
        </authorList>
    </citation>
    <scope>NUCLEOTIDE SEQUENCE [LARGE SCALE GENOMIC DNA]</scope>
    <source>
        <strain evidence="1">Daus_M_001</strain>
        <tissue evidence="1">Leg muscle</tissue>
    </source>
</reference>
<sequence>MKQWQVKLRINLATQQRILICMDRGQWSERTLAVSGYLPQTEQESVYSCPVFTYSAKISFQSCRTQFFGKGSLTHGSGFHAQCY</sequence>
<name>A0ABQ9HSQ7_9NEOP</name>
<protein>
    <submittedName>
        <fullName evidence="1">Uncharacterized protein</fullName>
    </submittedName>
</protein>
<keyword evidence="2" id="KW-1185">Reference proteome</keyword>
<gene>
    <name evidence="1" type="ORF">PR048_013581</name>
</gene>
<dbReference type="EMBL" id="JARBHB010000004">
    <property type="protein sequence ID" value="KAJ8887366.1"/>
    <property type="molecule type" value="Genomic_DNA"/>
</dbReference>